<evidence type="ECO:0000256" key="7">
    <source>
        <dbReference type="ARBA" id="ARBA00022989"/>
    </source>
</evidence>
<keyword evidence="4 13" id="KW-0808">Transferase</keyword>
<feature type="compositionally biased region" description="Low complexity" evidence="14">
    <location>
        <begin position="403"/>
        <end position="416"/>
    </location>
</feature>
<organism evidence="16">
    <name type="scientific">Musca domestica</name>
    <name type="common">House fly</name>
    <dbReference type="NCBI Taxonomy" id="7370"/>
    <lineage>
        <taxon>Eukaryota</taxon>
        <taxon>Metazoa</taxon>
        <taxon>Ecdysozoa</taxon>
        <taxon>Arthropoda</taxon>
        <taxon>Hexapoda</taxon>
        <taxon>Insecta</taxon>
        <taxon>Pterygota</taxon>
        <taxon>Neoptera</taxon>
        <taxon>Endopterygota</taxon>
        <taxon>Diptera</taxon>
        <taxon>Brachycera</taxon>
        <taxon>Muscomorpha</taxon>
        <taxon>Muscoidea</taxon>
        <taxon>Muscidae</taxon>
        <taxon>Musca</taxon>
    </lineage>
</organism>
<feature type="compositionally biased region" description="Low complexity" evidence="14">
    <location>
        <begin position="378"/>
        <end position="387"/>
    </location>
</feature>
<evidence type="ECO:0000256" key="12">
    <source>
        <dbReference type="ARBA" id="ARBA00048460"/>
    </source>
</evidence>
<evidence type="ECO:0000256" key="8">
    <source>
        <dbReference type="ARBA" id="ARBA00023034"/>
    </source>
</evidence>
<dbReference type="VEuPathDB" id="VectorBase:MDOA010075"/>
<comment type="similarity">
    <text evidence="2 13">Belongs to the protein sulfotransferase family.</text>
</comment>
<dbReference type="OrthoDB" id="545675at2759"/>
<proteinExistence type="inferred from homology"/>
<reference evidence="16" key="1">
    <citation type="submission" date="2020-05" db="UniProtKB">
        <authorList>
            <consortium name="EnsemblMetazoa"/>
        </authorList>
    </citation>
    <scope>IDENTIFICATION</scope>
    <source>
        <strain evidence="16">Aabys</strain>
    </source>
</reference>
<dbReference type="Gene3D" id="3.40.50.300">
    <property type="entry name" value="P-loop containing nucleotide triphosphate hydrolases"/>
    <property type="match status" value="1"/>
</dbReference>
<evidence type="ECO:0000256" key="5">
    <source>
        <dbReference type="ARBA" id="ARBA00022692"/>
    </source>
</evidence>
<dbReference type="Pfam" id="PF13469">
    <property type="entry name" value="Sulfotransfer_3"/>
    <property type="match status" value="1"/>
</dbReference>
<dbReference type="InterPro" id="IPR027417">
    <property type="entry name" value="P-loop_NTPase"/>
</dbReference>
<evidence type="ECO:0000256" key="6">
    <source>
        <dbReference type="ARBA" id="ARBA00022968"/>
    </source>
</evidence>
<dbReference type="VEuPathDB" id="VectorBase:MDOMA2_013529"/>
<keyword evidence="11" id="KW-0325">Glycoprotein</keyword>
<dbReference type="FunFam" id="3.40.50.300:FF:000290">
    <property type="entry name" value="Protein-tyrosine sulfotransferase"/>
    <property type="match status" value="1"/>
</dbReference>
<feature type="transmembrane region" description="Helical" evidence="15">
    <location>
        <begin position="12"/>
        <end position="29"/>
    </location>
</feature>
<keyword evidence="5 15" id="KW-0812">Transmembrane</keyword>
<dbReference type="SUPFAM" id="SSF52540">
    <property type="entry name" value="P-loop containing nucleoside triphosphate hydrolases"/>
    <property type="match status" value="1"/>
</dbReference>
<evidence type="ECO:0000256" key="14">
    <source>
        <dbReference type="SAM" id="MobiDB-lite"/>
    </source>
</evidence>
<dbReference type="AlphaFoldDB" id="A0A1I8MZU1"/>
<evidence type="ECO:0000256" key="9">
    <source>
        <dbReference type="ARBA" id="ARBA00023136"/>
    </source>
</evidence>
<dbReference type="PANTHER" id="PTHR12788:SF10">
    <property type="entry name" value="PROTEIN-TYROSINE SULFOTRANSFERASE"/>
    <property type="match status" value="1"/>
</dbReference>
<comment type="subcellular location">
    <subcellularLocation>
        <location evidence="1">Golgi apparatus membrane</location>
        <topology evidence="1">Single-pass type II membrane protein</topology>
    </subcellularLocation>
</comment>
<dbReference type="GO" id="GO:0008476">
    <property type="term" value="F:protein-tyrosine sulfotransferase activity"/>
    <property type="evidence" value="ECO:0007669"/>
    <property type="project" value="UniProtKB-EC"/>
</dbReference>
<dbReference type="RefSeq" id="XP_011293541.2">
    <property type="nucleotide sequence ID" value="XM_011295239.3"/>
</dbReference>
<accession>A0A1I8MZU1</accession>
<keyword evidence="9 15" id="KW-0472">Membrane</keyword>
<keyword evidence="8" id="KW-0333">Golgi apparatus</keyword>
<keyword evidence="7 15" id="KW-1133">Transmembrane helix</keyword>
<dbReference type="eggNOG" id="KOG3988">
    <property type="taxonomic scope" value="Eukaryota"/>
</dbReference>
<comment type="catalytic activity">
    <reaction evidence="12 13">
        <text>L-tyrosyl-[protein] + 3'-phosphoadenylyl sulfate = O-sulfo-L-tyrosine-[protein] + adenosine 3',5'-bisphosphate + H(+)</text>
        <dbReference type="Rhea" id="RHEA:16801"/>
        <dbReference type="Rhea" id="RHEA-COMP:10136"/>
        <dbReference type="Rhea" id="RHEA-COMP:11688"/>
        <dbReference type="ChEBI" id="CHEBI:15378"/>
        <dbReference type="ChEBI" id="CHEBI:46858"/>
        <dbReference type="ChEBI" id="CHEBI:58339"/>
        <dbReference type="ChEBI" id="CHEBI:58343"/>
        <dbReference type="ChEBI" id="CHEBI:65286"/>
        <dbReference type="EC" id="2.8.2.20"/>
    </reaction>
</comment>
<evidence type="ECO:0000313" key="16">
    <source>
        <dbReference type="EnsemblMetazoa" id="MDOA010075-PC"/>
    </source>
</evidence>
<keyword evidence="10" id="KW-1015">Disulfide bond</keyword>
<evidence type="ECO:0000256" key="13">
    <source>
        <dbReference type="RuleBase" id="RU365018"/>
    </source>
</evidence>
<feature type="region of interest" description="Disordered" evidence="14">
    <location>
        <begin position="371"/>
        <end position="457"/>
    </location>
</feature>
<keyword evidence="6" id="KW-0735">Signal-anchor</keyword>
<evidence type="ECO:0000256" key="2">
    <source>
        <dbReference type="ARBA" id="ARBA00009988"/>
    </source>
</evidence>
<gene>
    <name evidence="16" type="primary">101893374</name>
</gene>
<dbReference type="EnsemblMetazoa" id="MDOA010075-RC">
    <property type="protein sequence ID" value="MDOA010075-PC"/>
    <property type="gene ID" value="MDOA010075"/>
</dbReference>
<evidence type="ECO:0000256" key="4">
    <source>
        <dbReference type="ARBA" id="ARBA00022679"/>
    </source>
</evidence>
<dbReference type="InterPro" id="IPR026634">
    <property type="entry name" value="TPST-like"/>
</dbReference>
<evidence type="ECO:0000256" key="15">
    <source>
        <dbReference type="SAM" id="Phobius"/>
    </source>
</evidence>
<evidence type="ECO:0000256" key="3">
    <source>
        <dbReference type="ARBA" id="ARBA00013262"/>
    </source>
</evidence>
<dbReference type="PANTHER" id="PTHR12788">
    <property type="entry name" value="PROTEIN-TYROSINE SULFOTRANSFERASE 2"/>
    <property type="match status" value="1"/>
</dbReference>
<dbReference type="EC" id="2.8.2.20" evidence="3 13"/>
<dbReference type="GO" id="GO:0000139">
    <property type="term" value="C:Golgi membrane"/>
    <property type="evidence" value="ECO:0007669"/>
    <property type="project" value="UniProtKB-SubCell"/>
</dbReference>
<dbReference type="STRING" id="7370.A0A1I8MZU1"/>
<evidence type="ECO:0000256" key="10">
    <source>
        <dbReference type="ARBA" id="ARBA00023157"/>
    </source>
</evidence>
<comment type="function">
    <text evidence="13">Catalyzes the O-sulfation of tyrosine residues within acidic motifs of polypeptides, using 3'-phosphoadenylyl sulfate (PAPS) as cosubstrate.</text>
</comment>
<dbReference type="KEGG" id="mde:101893374"/>
<sequence length="531" mass="60880">MRLPYRNKKTTLWVMLGIVVVTMFLFKFTELRPICFFRDEAVPGSGLSGQQSSAMMRGDAKYVEGDSQKVYSYSRDMPLIFIGGVPRSGTTLMRAMLDAHPDVRCGQETRVIPRILQLRSHWLKSEKESLRLVEAGITKEVMNSAIAQFCLEIIAKHGDPAPRLCNKDPLTLKMGTYVIELFPNAKFLFMVRDGRATVHSIISRKVTITGFDLTSYRQCMQKWNHAIEVMHDQCKEIGKERCMMVYYEQLVLHPEEWMRKILEFLDVPWNDSVLHHEEFINKPNGVPLSKVERSSDQVIKPVNLEALSKWVGNIPEDVVRDMADIAPMLSVLGYDPFANPPDYGKPDAWVADNTSKLKANRRLWENKAKEVLKMSPHQQQNANANANAEEEEDNINETFAPGNSNIISSNNNNQFKHNNKDTNNHNTNDGDDDDDDGIPMQQQQQLEGKRSQPYPMDGINLQYQDDINGDIIITNNNKNKKKNNNDNMLQHQDEQHFNNELRAAPSNDMHRKKKLLDVATIRQLNKENENK</sequence>
<protein>
    <recommendedName>
        <fullName evidence="3 13">Protein-tyrosine sulfotransferase</fullName>
        <ecNumber evidence="3 13">2.8.2.20</ecNumber>
    </recommendedName>
</protein>
<name>A0A1I8MZU1_MUSDO</name>
<evidence type="ECO:0000256" key="1">
    <source>
        <dbReference type="ARBA" id="ARBA00004323"/>
    </source>
</evidence>
<evidence type="ECO:0000256" key="11">
    <source>
        <dbReference type="ARBA" id="ARBA00023180"/>
    </source>
</evidence>